<organism evidence="1 2">
    <name type="scientific">Streptococcus mitis</name>
    <dbReference type="NCBI Taxonomy" id="28037"/>
    <lineage>
        <taxon>Bacteria</taxon>
        <taxon>Bacillati</taxon>
        <taxon>Bacillota</taxon>
        <taxon>Bacilli</taxon>
        <taxon>Lactobacillales</taxon>
        <taxon>Streptococcaceae</taxon>
        <taxon>Streptococcus</taxon>
        <taxon>Streptococcus mitis group</taxon>
    </lineage>
</organism>
<proteinExistence type="predicted"/>
<accession>A0A081Q939</accession>
<protein>
    <submittedName>
        <fullName evidence="1">YolD-like family protein</fullName>
    </submittedName>
</protein>
<dbReference type="RefSeq" id="WP_033684314.1">
    <property type="nucleotide sequence ID" value="NZ_JPFW01000009.1"/>
</dbReference>
<gene>
    <name evidence="1" type="ORF">SK642_1594</name>
</gene>
<dbReference type="Proteomes" id="UP000028030">
    <property type="component" value="Unassembled WGS sequence"/>
</dbReference>
<dbReference type="AlphaFoldDB" id="A0A081Q939"/>
<dbReference type="EMBL" id="JPFW01000009">
    <property type="protein sequence ID" value="KEQ39462.1"/>
    <property type="molecule type" value="Genomic_DNA"/>
</dbReference>
<sequence>MIDRSYLPFQSARDYQDPGMQKWMGFYLSEHTSSLSEEKNRVDFSTDLTPDEKLHLLSQLYVGQLKGSFVVKEKKQKVTIIGKVRELSSKFLSIRTSDGYRLIELADILEIRLWEEGVYD</sequence>
<evidence type="ECO:0000313" key="1">
    <source>
        <dbReference type="EMBL" id="KEQ39462.1"/>
    </source>
</evidence>
<evidence type="ECO:0000313" key="2">
    <source>
        <dbReference type="Proteomes" id="UP000028030"/>
    </source>
</evidence>
<name>A0A081Q939_STRMT</name>
<comment type="caution">
    <text evidence="1">The sequence shown here is derived from an EMBL/GenBank/DDBJ whole genome shotgun (WGS) entry which is preliminary data.</text>
</comment>
<reference evidence="1 2" key="1">
    <citation type="submission" date="2014-05" db="EMBL/GenBank/DDBJ databases">
        <authorList>
            <person name="Daugherty S.C."/>
            <person name="Tallon L.J."/>
            <person name="Sadzewicz L."/>
            <person name="Kilian M."/>
            <person name="Tettelin H."/>
        </authorList>
    </citation>
    <scope>NUCLEOTIDE SEQUENCE [LARGE SCALE GENOMIC DNA]</scope>
    <source>
        <strain evidence="1 2">SK642</strain>
    </source>
</reference>
<dbReference type="OrthoDB" id="1644322at2"/>
<dbReference type="PATRIC" id="fig|28037.97.peg.1530"/>